<dbReference type="AlphaFoldDB" id="A0AAV2I7M2"/>
<reference evidence="1 2" key="1">
    <citation type="submission" date="2024-04" db="EMBL/GenBank/DDBJ databases">
        <authorList>
            <consortium name="Genoscope - CEA"/>
            <person name="William W."/>
        </authorList>
    </citation>
    <scope>NUCLEOTIDE SEQUENCE [LARGE SCALE GENOMIC DNA]</scope>
</reference>
<protein>
    <submittedName>
        <fullName evidence="1">Uncharacterized protein</fullName>
    </submittedName>
</protein>
<dbReference type="Proteomes" id="UP001497497">
    <property type="component" value="Unassembled WGS sequence"/>
</dbReference>
<feature type="non-terminal residue" evidence="1">
    <location>
        <position position="165"/>
    </location>
</feature>
<sequence>MKSSKKLSIDKTAVIILDKNVEDTPDIIWIWKHGHFFDNAIKTRLGTSVMFHDYCGRINPHTIHQNKLKCGTQTCSIKECAVHVQTPDDQSSSIELKLQDDPSSLEIMRNIKREIENDQSDSWMMSTIKLETLDDQSDSGMMSTIKLETLDDQSDSGMMSTMKLE</sequence>
<gene>
    <name evidence="1" type="ORF">GSLYS_00015432001</name>
</gene>
<organism evidence="1 2">
    <name type="scientific">Lymnaea stagnalis</name>
    <name type="common">Great pond snail</name>
    <name type="synonym">Helix stagnalis</name>
    <dbReference type="NCBI Taxonomy" id="6523"/>
    <lineage>
        <taxon>Eukaryota</taxon>
        <taxon>Metazoa</taxon>
        <taxon>Spiralia</taxon>
        <taxon>Lophotrochozoa</taxon>
        <taxon>Mollusca</taxon>
        <taxon>Gastropoda</taxon>
        <taxon>Heterobranchia</taxon>
        <taxon>Euthyneura</taxon>
        <taxon>Panpulmonata</taxon>
        <taxon>Hygrophila</taxon>
        <taxon>Lymnaeoidea</taxon>
        <taxon>Lymnaeidae</taxon>
        <taxon>Lymnaea</taxon>
    </lineage>
</organism>
<comment type="caution">
    <text evidence="1">The sequence shown here is derived from an EMBL/GenBank/DDBJ whole genome shotgun (WGS) entry which is preliminary data.</text>
</comment>
<keyword evidence="2" id="KW-1185">Reference proteome</keyword>
<dbReference type="EMBL" id="CAXITT010000453">
    <property type="protein sequence ID" value="CAL1541826.1"/>
    <property type="molecule type" value="Genomic_DNA"/>
</dbReference>
<evidence type="ECO:0000313" key="2">
    <source>
        <dbReference type="Proteomes" id="UP001497497"/>
    </source>
</evidence>
<evidence type="ECO:0000313" key="1">
    <source>
        <dbReference type="EMBL" id="CAL1541826.1"/>
    </source>
</evidence>
<name>A0AAV2I7M2_LYMST</name>
<accession>A0AAV2I7M2</accession>
<proteinExistence type="predicted"/>